<sequence length="128" mass="15806">MAQAMRRYKKCDNKKPKSRIRKEMNLCKKFWGCYPLHYYRYDLYRKDKELSESKLLNYIPEFFFYRLFLPFYDSEKYKILLTDKIITEQFFRSLSIPQPHTICKLINNHIYTSELVEISYNDVEQELT</sequence>
<reference evidence="1" key="1">
    <citation type="journal article" date="2014" name="Front. Microbiol.">
        <title>High frequency of phylogenetically diverse reductive dehalogenase-homologous genes in deep subseafloor sedimentary metagenomes.</title>
        <authorList>
            <person name="Kawai M."/>
            <person name="Futagami T."/>
            <person name="Toyoda A."/>
            <person name="Takaki Y."/>
            <person name="Nishi S."/>
            <person name="Hori S."/>
            <person name="Arai W."/>
            <person name="Tsubouchi T."/>
            <person name="Morono Y."/>
            <person name="Uchiyama I."/>
            <person name="Ito T."/>
            <person name="Fujiyama A."/>
            <person name="Inagaki F."/>
            <person name="Takami H."/>
        </authorList>
    </citation>
    <scope>NUCLEOTIDE SEQUENCE</scope>
    <source>
        <strain evidence="1">Expedition CK06-06</strain>
    </source>
</reference>
<protein>
    <submittedName>
        <fullName evidence="1">Uncharacterized protein</fullName>
    </submittedName>
</protein>
<proteinExistence type="predicted"/>
<evidence type="ECO:0000313" key="1">
    <source>
        <dbReference type="EMBL" id="GAI52270.1"/>
    </source>
</evidence>
<accession>X1QMN9</accession>
<name>X1QMN9_9ZZZZ</name>
<feature type="non-terminal residue" evidence="1">
    <location>
        <position position="128"/>
    </location>
</feature>
<dbReference type="EMBL" id="BARV01041602">
    <property type="protein sequence ID" value="GAI52270.1"/>
    <property type="molecule type" value="Genomic_DNA"/>
</dbReference>
<dbReference type="AlphaFoldDB" id="X1QMN9"/>
<comment type="caution">
    <text evidence="1">The sequence shown here is derived from an EMBL/GenBank/DDBJ whole genome shotgun (WGS) entry which is preliminary data.</text>
</comment>
<gene>
    <name evidence="1" type="ORF">S06H3_62902</name>
</gene>
<organism evidence="1">
    <name type="scientific">marine sediment metagenome</name>
    <dbReference type="NCBI Taxonomy" id="412755"/>
    <lineage>
        <taxon>unclassified sequences</taxon>
        <taxon>metagenomes</taxon>
        <taxon>ecological metagenomes</taxon>
    </lineage>
</organism>